<name>V6DGZ9_9BACT</name>
<keyword evidence="3" id="KW-0328">Glycosyltransferase</keyword>
<reference evidence="7 8" key="1">
    <citation type="journal article" date="2015" name="Biol. Direct">
        <title>Babela massiliensis, a representative of a widespread bacterial phylum with unusual adaptations to parasitism in amoebae.</title>
        <authorList>
            <person name="Pagnier I."/>
            <person name="Yutin N."/>
            <person name="Croce O."/>
            <person name="Makarova K.S."/>
            <person name="Wolf Y.I."/>
            <person name="Benamar S."/>
            <person name="Raoult D."/>
            <person name="Koonin E.V."/>
            <person name="La Scola B."/>
        </authorList>
    </citation>
    <scope>NUCLEOTIDE SEQUENCE [LARGE SCALE GENOMIC DNA]</scope>
    <source>
        <strain evidence="8">BABL1</strain>
    </source>
</reference>
<dbReference type="STRING" id="673862.BABL1_gene_141"/>
<sequence>MKKLFLYFISFLLIFLVSFVFVPEAKNTLSRKKILIVTSRGGGGHISASNALESYFKDRFDIKTVKLLEEVLSPIDAFQDLTFGKYSYEDLYNYFLKERLTFFINIVASKSNWYISSFSKSIENLIKQYFFKENPDIIISVIPLFNQQLLNVSKELNIPLILVTVDLDTINYVRNFNNINYDKFFYTIVFDDDLIKDKLKNLNLNSNQLKVVGFPIRKDFFEVKDINLIKKEFSLPFNKQIIMILMGATGSCASINYLKEISKLNLDAHIIICTGRDDNLKDKLKKVNLSENLTISIIGFTDRISDLMAVSDCIITKPGPTSISEALYLNKPIIVDYTCSPVFWEKLNIDFIEKHNFGFVISCLSDLKIFLPKILDKKYNSEVVNRIKVFEKRNPIQEISNLINRLILID</sequence>
<proteinExistence type="inferred from homology"/>
<feature type="domain" description="Glycosyl transferase family 28 C-terminal" evidence="5">
    <location>
        <begin position="242"/>
        <end position="335"/>
    </location>
</feature>
<accession>V6DGZ9</accession>
<protein>
    <submittedName>
        <fullName evidence="7">UDP-N-acetylglucosamine:LPS N-acetylglucosamine transferase</fullName>
    </submittedName>
</protein>
<evidence type="ECO:0000256" key="4">
    <source>
        <dbReference type="ARBA" id="ARBA00022679"/>
    </source>
</evidence>
<dbReference type="AlphaFoldDB" id="V6DGZ9"/>
<dbReference type="RefSeq" id="WP_023792679.1">
    <property type="nucleotide sequence ID" value="NC_023003.1"/>
</dbReference>
<dbReference type="SUPFAM" id="SSF53756">
    <property type="entry name" value="UDP-Glycosyltransferase/glycogen phosphorylase"/>
    <property type="match status" value="1"/>
</dbReference>
<dbReference type="Gene3D" id="3.40.50.2000">
    <property type="entry name" value="Glycogen Phosphorylase B"/>
    <property type="match status" value="1"/>
</dbReference>
<feature type="domain" description="Diacylglycerol glucosyltransferase N-terminal" evidence="6">
    <location>
        <begin position="45"/>
        <end position="216"/>
    </location>
</feature>
<dbReference type="GO" id="GO:0009247">
    <property type="term" value="P:glycolipid biosynthetic process"/>
    <property type="evidence" value="ECO:0007669"/>
    <property type="project" value="InterPro"/>
</dbReference>
<dbReference type="InterPro" id="IPR007235">
    <property type="entry name" value="Glyco_trans_28_C"/>
</dbReference>
<keyword evidence="8" id="KW-1185">Reference proteome</keyword>
<comment type="similarity">
    <text evidence="2">Belongs to the glycosyltransferase 28 family.</text>
</comment>
<dbReference type="eggNOG" id="COG0707">
    <property type="taxonomic scope" value="Bacteria"/>
</dbReference>
<dbReference type="GO" id="GO:0016020">
    <property type="term" value="C:membrane"/>
    <property type="evidence" value="ECO:0007669"/>
    <property type="project" value="UniProtKB-SubCell"/>
</dbReference>
<evidence type="ECO:0000313" key="8">
    <source>
        <dbReference type="Proteomes" id="UP000018769"/>
    </source>
</evidence>
<evidence type="ECO:0000259" key="6">
    <source>
        <dbReference type="Pfam" id="PF06925"/>
    </source>
</evidence>
<dbReference type="Pfam" id="PF04101">
    <property type="entry name" value="Glyco_tran_28_C"/>
    <property type="match status" value="1"/>
</dbReference>
<dbReference type="EMBL" id="HG793133">
    <property type="protein sequence ID" value="CDK30872.1"/>
    <property type="molecule type" value="Genomic_DNA"/>
</dbReference>
<evidence type="ECO:0000256" key="1">
    <source>
        <dbReference type="ARBA" id="ARBA00004370"/>
    </source>
</evidence>
<dbReference type="OrthoDB" id="9809594at2"/>
<evidence type="ECO:0000313" key="7">
    <source>
        <dbReference type="EMBL" id="CDK30872.1"/>
    </source>
</evidence>
<comment type="subcellular location">
    <subcellularLocation>
        <location evidence="1">Membrane</location>
    </subcellularLocation>
</comment>
<dbReference type="InterPro" id="IPR050519">
    <property type="entry name" value="Glycosyltransf_28_UgtP"/>
</dbReference>
<evidence type="ECO:0000256" key="2">
    <source>
        <dbReference type="ARBA" id="ARBA00006962"/>
    </source>
</evidence>
<evidence type="ECO:0000256" key="3">
    <source>
        <dbReference type="ARBA" id="ARBA00022676"/>
    </source>
</evidence>
<evidence type="ECO:0000259" key="5">
    <source>
        <dbReference type="Pfam" id="PF04101"/>
    </source>
</evidence>
<dbReference type="HOGENOM" id="CLU_596761_0_0_7"/>
<dbReference type="PANTHER" id="PTHR43025">
    <property type="entry name" value="MONOGALACTOSYLDIACYLGLYCEROL SYNTHASE"/>
    <property type="match status" value="1"/>
</dbReference>
<dbReference type="InterPro" id="IPR009695">
    <property type="entry name" value="Diacylglyc_glucosyltr_N"/>
</dbReference>
<dbReference type="PANTHER" id="PTHR43025:SF3">
    <property type="entry name" value="MONOGALACTOSYLDIACYLGLYCEROL SYNTHASE 1, CHLOROPLASTIC"/>
    <property type="match status" value="1"/>
</dbReference>
<dbReference type="KEGG" id="dpb:BABL1_gene_141"/>
<keyword evidence="4 7" id="KW-0808">Transferase</keyword>
<dbReference type="GO" id="GO:0016758">
    <property type="term" value="F:hexosyltransferase activity"/>
    <property type="evidence" value="ECO:0007669"/>
    <property type="project" value="InterPro"/>
</dbReference>
<organism evidence="7 8">
    <name type="scientific">Candidatus Babela massiliensis</name>
    <dbReference type="NCBI Taxonomy" id="673862"/>
    <lineage>
        <taxon>Bacteria</taxon>
        <taxon>Candidatus Babelota</taxon>
        <taxon>Candidatus Babeliae</taxon>
        <taxon>Candidatus Babeliales</taxon>
        <taxon>Candidatus Babeliaceae</taxon>
        <taxon>Candidatus Babela</taxon>
    </lineage>
</organism>
<dbReference type="Proteomes" id="UP000018769">
    <property type="component" value="Chromosome I"/>
</dbReference>
<gene>
    <name evidence="7" type="primary">ugtP_2</name>
    <name evidence="7" type="ORF">BABL1_gene_141</name>
</gene>
<dbReference type="Pfam" id="PF06925">
    <property type="entry name" value="MGDG_synth"/>
    <property type="match status" value="1"/>
</dbReference>